<comment type="caution">
    <text evidence="2">The sequence shown here is derived from an EMBL/GenBank/DDBJ whole genome shotgun (WGS) entry which is preliminary data.</text>
</comment>
<evidence type="ECO:0000259" key="1">
    <source>
        <dbReference type="Pfam" id="PF22262"/>
    </source>
</evidence>
<proteinExistence type="predicted"/>
<dbReference type="Proteomes" id="UP000244013">
    <property type="component" value="Unassembled WGS sequence"/>
</dbReference>
<evidence type="ECO:0000313" key="3">
    <source>
        <dbReference type="Proteomes" id="UP000244013"/>
    </source>
</evidence>
<sequence length="148" mass="16616">MQISRFSDWEDRLRTYLDRVEEEPFQWGTHDCALFAADCVKAMTGADVVADFRGKYDTRLGAAEALREYGDGTLLKTMKAKFGETKSPHFAQRGDVVMRDATTTGICVGQFSYFVGEEQGLQRLVAMPTKDCKYAFTVPFSLEANEGE</sequence>
<dbReference type="Pfam" id="PF22262">
    <property type="entry name" value="DUF6950"/>
    <property type="match status" value="1"/>
</dbReference>
<accession>A0A2T5UCY4</accession>
<dbReference type="AlphaFoldDB" id="A0A2T5UCY4"/>
<name>A0A2T5UCY4_9SPHN</name>
<dbReference type="OrthoDB" id="6586924at2"/>
<protein>
    <recommendedName>
        <fullName evidence="1">DUF6950 domain-containing protein</fullName>
    </recommendedName>
</protein>
<gene>
    <name evidence="2" type="ORF">C8J25_101874</name>
</gene>
<feature type="domain" description="DUF6950" evidence="1">
    <location>
        <begin position="4"/>
        <end position="138"/>
    </location>
</feature>
<dbReference type="RefSeq" id="WP_107952339.1">
    <property type="nucleotide sequence ID" value="NZ_QAYE01000001.1"/>
</dbReference>
<organism evidence="2 3">
    <name type="scientific">Sphingomonas faeni</name>
    <dbReference type="NCBI Taxonomy" id="185950"/>
    <lineage>
        <taxon>Bacteria</taxon>
        <taxon>Pseudomonadati</taxon>
        <taxon>Pseudomonadota</taxon>
        <taxon>Alphaproteobacteria</taxon>
        <taxon>Sphingomonadales</taxon>
        <taxon>Sphingomonadaceae</taxon>
        <taxon>Sphingomonas</taxon>
    </lineage>
</organism>
<reference evidence="2 3" key="1">
    <citation type="submission" date="2018-04" db="EMBL/GenBank/DDBJ databases">
        <title>Genomic Encyclopedia of Type Strains, Phase III (KMG-III): the genomes of soil and plant-associated and newly described type strains.</title>
        <authorList>
            <person name="Whitman W."/>
        </authorList>
    </citation>
    <scope>NUCLEOTIDE SEQUENCE [LARGE SCALE GENOMIC DNA]</scope>
    <source>
        <strain evidence="2 3">MA-olki</strain>
    </source>
</reference>
<dbReference type="EMBL" id="QAYE01000001">
    <property type="protein sequence ID" value="PTW49366.1"/>
    <property type="molecule type" value="Genomic_DNA"/>
</dbReference>
<dbReference type="InterPro" id="IPR053802">
    <property type="entry name" value="DUF6950"/>
</dbReference>
<dbReference type="GeneID" id="91004934"/>
<evidence type="ECO:0000313" key="2">
    <source>
        <dbReference type="EMBL" id="PTW49366.1"/>
    </source>
</evidence>